<evidence type="ECO:0000256" key="2">
    <source>
        <dbReference type="ARBA" id="ARBA00022679"/>
    </source>
</evidence>
<keyword evidence="2" id="KW-0808">Transferase</keyword>
<dbReference type="AlphaFoldDB" id="A0A1F6YSZ6"/>
<proteinExistence type="inferred from homology"/>
<dbReference type="InterPro" id="IPR007184">
    <property type="entry name" value="Mannoside_phosphorylase"/>
</dbReference>
<name>A0A1F6YSZ6_9BACT</name>
<gene>
    <name evidence="4" type="ORF">A2356_01250</name>
</gene>
<evidence type="ECO:0008006" key="6">
    <source>
        <dbReference type="Google" id="ProtNLM"/>
    </source>
</evidence>
<dbReference type="PANTHER" id="PTHR34106">
    <property type="entry name" value="GLYCOSIDASE"/>
    <property type="match status" value="1"/>
</dbReference>
<dbReference type="PANTHER" id="PTHR34106:SF5">
    <property type="entry name" value="GLYCOSIDASE"/>
    <property type="match status" value="1"/>
</dbReference>
<evidence type="ECO:0000256" key="3">
    <source>
        <dbReference type="ARBA" id="ARBA00024356"/>
    </source>
</evidence>
<comment type="caution">
    <text evidence="4">The sequence shown here is derived from an EMBL/GenBank/DDBJ whole genome shotgun (WGS) entry which is preliminary data.</text>
</comment>
<dbReference type="EMBL" id="MFWB01000008">
    <property type="protein sequence ID" value="OGJ09457.1"/>
    <property type="molecule type" value="Genomic_DNA"/>
</dbReference>
<protein>
    <recommendedName>
        <fullName evidence="6">Glycosidase-related protein</fullName>
    </recommendedName>
</protein>
<dbReference type="CDD" id="cd18611">
    <property type="entry name" value="GH130"/>
    <property type="match status" value="1"/>
</dbReference>
<evidence type="ECO:0000256" key="1">
    <source>
        <dbReference type="ARBA" id="ARBA00022676"/>
    </source>
</evidence>
<evidence type="ECO:0000313" key="4">
    <source>
        <dbReference type="EMBL" id="OGJ09457.1"/>
    </source>
</evidence>
<dbReference type="Gene3D" id="2.115.10.20">
    <property type="entry name" value="Glycosyl hydrolase domain, family 43"/>
    <property type="match status" value="1"/>
</dbReference>
<dbReference type="GO" id="GO:0016757">
    <property type="term" value="F:glycosyltransferase activity"/>
    <property type="evidence" value="ECO:0007669"/>
    <property type="project" value="UniProtKB-KW"/>
</dbReference>
<evidence type="ECO:0000313" key="5">
    <source>
        <dbReference type="Proteomes" id="UP000177047"/>
    </source>
</evidence>
<comment type="similarity">
    <text evidence="3">Belongs to the glycosyl hydrolase 130 family.</text>
</comment>
<accession>A0A1F6YSZ6</accession>
<reference evidence="4 5" key="1">
    <citation type="journal article" date="2016" name="Nat. Commun.">
        <title>Thousands of microbial genomes shed light on interconnected biogeochemical processes in an aquifer system.</title>
        <authorList>
            <person name="Anantharaman K."/>
            <person name="Brown C.T."/>
            <person name="Hug L.A."/>
            <person name="Sharon I."/>
            <person name="Castelle C.J."/>
            <person name="Probst A.J."/>
            <person name="Thomas B.C."/>
            <person name="Singh A."/>
            <person name="Wilkins M.J."/>
            <person name="Karaoz U."/>
            <person name="Brodie E.L."/>
            <person name="Williams K.H."/>
            <person name="Hubbard S.S."/>
            <person name="Banfield J.F."/>
        </authorList>
    </citation>
    <scope>NUCLEOTIDE SEQUENCE [LARGE SCALE GENOMIC DNA]</scope>
</reference>
<dbReference type="Proteomes" id="UP000177047">
    <property type="component" value="Unassembled WGS sequence"/>
</dbReference>
<sequence length="273" mass="31482">MYVVKRSHHNPIIFPFKDHYWEAFATFNMSVIKKGKTYYGVYRAIGAEDKLRTPERMSIIGIGKGKDRVHFEDCAPFITPEEEWEKYGCEDPRITYFEGNYYTFYTALSKYPFEASGIKVAVAISKDLKKIDERHLVTSFNAKAMTLFPERVNGKVTAILSVNSDMPPAKVAIAQVDKIEELWNSKFWDEWYKNIDEHTIDFKRSPYDQIEVGATPIKTSHGWLLIYAHIQNYFPGSNFDRIFGIEGGLLDLNNPLNIVGRTRGPILVPQESY</sequence>
<organism evidence="4 5">
    <name type="scientific">Candidatus Nomurabacteria bacterium RIFOXYB1_FULL_39_16</name>
    <dbReference type="NCBI Taxonomy" id="1801803"/>
    <lineage>
        <taxon>Bacteria</taxon>
        <taxon>Candidatus Nomuraibacteriota</taxon>
    </lineage>
</organism>
<dbReference type="InterPro" id="IPR023296">
    <property type="entry name" value="Glyco_hydro_beta-prop_sf"/>
</dbReference>
<feature type="non-terminal residue" evidence="4">
    <location>
        <position position="273"/>
    </location>
</feature>
<dbReference type="SUPFAM" id="SSF75005">
    <property type="entry name" value="Arabinanase/levansucrase/invertase"/>
    <property type="match status" value="1"/>
</dbReference>
<dbReference type="STRING" id="1801803.A2356_01250"/>
<dbReference type="Pfam" id="PF04041">
    <property type="entry name" value="Glyco_hydro_130"/>
    <property type="match status" value="1"/>
</dbReference>
<keyword evidence="1" id="KW-0328">Glycosyltransferase</keyword>